<proteinExistence type="predicted"/>
<protein>
    <submittedName>
        <fullName evidence="1">Uncharacterized protein</fullName>
    </submittedName>
</protein>
<organism evidence="1 2">
    <name type="scientific">Pseudoneurospora amorphoporcata</name>
    <dbReference type="NCBI Taxonomy" id="241081"/>
    <lineage>
        <taxon>Eukaryota</taxon>
        <taxon>Fungi</taxon>
        <taxon>Dikarya</taxon>
        <taxon>Ascomycota</taxon>
        <taxon>Pezizomycotina</taxon>
        <taxon>Sordariomycetes</taxon>
        <taxon>Sordariomycetidae</taxon>
        <taxon>Sordariales</taxon>
        <taxon>Sordariaceae</taxon>
        <taxon>Pseudoneurospora</taxon>
    </lineage>
</organism>
<gene>
    <name evidence="1" type="ORF">QBC32DRAFT_40882</name>
</gene>
<dbReference type="AlphaFoldDB" id="A0AAN6NQK6"/>
<accession>A0AAN6NQK6</accession>
<reference evidence="1" key="1">
    <citation type="journal article" date="2023" name="Mol. Phylogenet. Evol.">
        <title>Genome-scale phylogeny and comparative genomics of the fungal order Sordariales.</title>
        <authorList>
            <person name="Hensen N."/>
            <person name="Bonometti L."/>
            <person name="Westerberg I."/>
            <person name="Brannstrom I.O."/>
            <person name="Guillou S."/>
            <person name="Cros-Aarteil S."/>
            <person name="Calhoun S."/>
            <person name="Haridas S."/>
            <person name="Kuo A."/>
            <person name="Mondo S."/>
            <person name="Pangilinan J."/>
            <person name="Riley R."/>
            <person name="LaButti K."/>
            <person name="Andreopoulos B."/>
            <person name="Lipzen A."/>
            <person name="Chen C."/>
            <person name="Yan M."/>
            <person name="Daum C."/>
            <person name="Ng V."/>
            <person name="Clum A."/>
            <person name="Steindorff A."/>
            <person name="Ohm R.A."/>
            <person name="Martin F."/>
            <person name="Silar P."/>
            <person name="Natvig D.O."/>
            <person name="Lalanne C."/>
            <person name="Gautier V."/>
            <person name="Ament-Velasquez S.L."/>
            <person name="Kruys A."/>
            <person name="Hutchinson M.I."/>
            <person name="Powell A.J."/>
            <person name="Barry K."/>
            <person name="Miller A.N."/>
            <person name="Grigoriev I.V."/>
            <person name="Debuchy R."/>
            <person name="Gladieux P."/>
            <person name="Hiltunen Thoren M."/>
            <person name="Johannesson H."/>
        </authorList>
    </citation>
    <scope>NUCLEOTIDE SEQUENCE</scope>
    <source>
        <strain evidence="1">CBS 626.80</strain>
    </source>
</reference>
<keyword evidence="2" id="KW-1185">Reference proteome</keyword>
<name>A0AAN6NQK6_9PEZI</name>
<reference evidence="1" key="2">
    <citation type="submission" date="2023-06" db="EMBL/GenBank/DDBJ databases">
        <authorList>
            <consortium name="Lawrence Berkeley National Laboratory"/>
            <person name="Mondo S.J."/>
            <person name="Hensen N."/>
            <person name="Bonometti L."/>
            <person name="Westerberg I."/>
            <person name="Brannstrom I.O."/>
            <person name="Guillou S."/>
            <person name="Cros-Aarteil S."/>
            <person name="Calhoun S."/>
            <person name="Haridas S."/>
            <person name="Kuo A."/>
            <person name="Pangilinan J."/>
            <person name="Riley R."/>
            <person name="Labutti K."/>
            <person name="Andreopoulos B."/>
            <person name="Lipzen A."/>
            <person name="Chen C."/>
            <person name="Yanf M."/>
            <person name="Daum C."/>
            <person name="Ng V."/>
            <person name="Clum A."/>
            <person name="Steindorff A."/>
            <person name="Ohm R."/>
            <person name="Martin F."/>
            <person name="Silar P."/>
            <person name="Natvig D."/>
            <person name="Lalanne C."/>
            <person name="Gautier V."/>
            <person name="Ament-Velasquez S.L."/>
            <person name="Kruys A."/>
            <person name="Hutchinson M.I."/>
            <person name="Powell A.J."/>
            <person name="Barry K."/>
            <person name="Miller A.N."/>
            <person name="Grigoriev I.V."/>
            <person name="Debuchy R."/>
            <person name="Gladieux P."/>
            <person name="Thoren M.H."/>
            <person name="Johannesson H."/>
        </authorList>
    </citation>
    <scope>NUCLEOTIDE SEQUENCE</scope>
    <source>
        <strain evidence="1">CBS 626.80</strain>
    </source>
</reference>
<evidence type="ECO:0000313" key="1">
    <source>
        <dbReference type="EMBL" id="KAK3949256.1"/>
    </source>
</evidence>
<sequence>MELGLFVVRCESTLFLFFFAVVLDPGLTGLYCSSKSLCQHRLWPQSVYHREQHETIKLPAFADLAHDFYVLYLLHLKPLLQIEVEIPEEQESIPISG</sequence>
<dbReference type="Proteomes" id="UP001303222">
    <property type="component" value="Unassembled WGS sequence"/>
</dbReference>
<evidence type="ECO:0000313" key="2">
    <source>
        <dbReference type="Proteomes" id="UP001303222"/>
    </source>
</evidence>
<comment type="caution">
    <text evidence="1">The sequence shown here is derived from an EMBL/GenBank/DDBJ whole genome shotgun (WGS) entry which is preliminary data.</text>
</comment>
<dbReference type="EMBL" id="MU859222">
    <property type="protein sequence ID" value="KAK3949256.1"/>
    <property type="molecule type" value="Genomic_DNA"/>
</dbReference>